<dbReference type="InParanoid" id="A0A078ABM3"/>
<proteinExistence type="predicted"/>
<sequence length="302" mass="34947">MSLTKEKIFLYKMQKKQSQKDSQINFIPRIPIMYGDGSLNIQIKSEQGEVLRNIGVSYLVLEYFDSNLTEYFEIQAKSGIQADQVGQSTVCLIDFGAAEEFSQEKFDKIGKFDLIGTPLTASVYAHQQFYTCQGDDLISAFYSLLFLSLDQNLPWYQLCLDYDKAEQKNGILEKIKEQKIKLERDYNLFGLFQNALIRQIKQFEMLRGEQPSKYTTQIDYDLIIEQVKNECLNLSQQENLIIPKAESNSIIQDEQIELQDIENQQCKDNQPIDEHFNNNSQVINLEDEVKPSKFSCSSSQKL</sequence>
<evidence type="ECO:0000313" key="2">
    <source>
        <dbReference type="Proteomes" id="UP000039865"/>
    </source>
</evidence>
<dbReference type="Gene3D" id="1.10.510.10">
    <property type="entry name" value="Transferase(Phosphotransferase) domain 1"/>
    <property type="match status" value="1"/>
</dbReference>
<gene>
    <name evidence="1" type="primary">Contig8096.g8633</name>
    <name evidence="1" type="ORF">STYLEM_7967</name>
</gene>
<name>A0A078ABM3_STYLE</name>
<organism evidence="1 2">
    <name type="scientific">Stylonychia lemnae</name>
    <name type="common">Ciliate</name>
    <dbReference type="NCBI Taxonomy" id="5949"/>
    <lineage>
        <taxon>Eukaryota</taxon>
        <taxon>Sar</taxon>
        <taxon>Alveolata</taxon>
        <taxon>Ciliophora</taxon>
        <taxon>Intramacronucleata</taxon>
        <taxon>Spirotrichea</taxon>
        <taxon>Stichotrichia</taxon>
        <taxon>Sporadotrichida</taxon>
        <taxon>Oxytrichidae</taxon>
        <taxon>Stylonychinae</taxon>
        <taxon>Stylonychia</taxon>
    </lineage>
</organism>
<reference evidence="1 2" key="1">
    <citation type="submission" date="2014-06" db="EMBL/GenBank/DDBJ databases">
        <authorList>
            <person name="Swart Estienne"/>
        </authorList>
    </citation>
    <scope>NUCLEOTIDE SEQUENCE [LARGE SCALE GENOMIC DNA]</scope>
    <source>
        <strain evidence="1 2">130c</strain>
    </source>
</reference>
<protein>
    <submittedName>
        <fullName evidence="1">Uncharacterized protein</fullName>
    </submittedName>
</protein>
<dbReference type="Proteomes" id="UP000039865">
    <property type="component" value="Unassembled WGS sequence"/>
</dbReference>
<dbReference type="EMBL" id="CCKQ01007589">
    <property type="protein sequence ID" value="CDW78982.1"/>
    <property type="molecule type" value="Genomic_DNA"/>
</dbReference>
<keyword evidence="2" id="KW-1185">Reference proteome</keyword>
<dbReference type="InterPro" id="IPR011009">
    <property type="entry name" value="Kinase-like_dom_sf"/>
</dbReference>
<evidence type="ECO:0000313" key="1">
    <source>
        <dbReference type="EMBL" id="CDW78982.1"/>
    </source>
</evidence>
<accession>A0A078ABM3</accession>
<dbReference type="SUPFAM" id="SSF56112">
    <property type="entry name" value="Protein kinase-like (PK-like)"/>
    <property type="match status" value="1"/>
</dbReference>
<dbReference type="AlphaFoldDB" id="A0A078ABM3"/>
<dbReference type="OrthoDB" id="5979581at2759"/>